<comment type="caution">
    <text evidence="2">The sequence shown here is derived from an EMBL/GenBank/DDBJ whole genome shotgun (WGS) entry which is preliminary data.</text>
</comment>
<protein>
    <recommendedName>
        <fullName evidence="4">Extracellular membrane protein CFEM domain-containing protein</fullName>
    </recommendedName>
</protein>
<dbReference type="AlphaFoldDB" id="A0A8H5BGL1"/>
<accession>A0A8H5BGL1</accession>
<sequence length="232" mass="23826">MLRLLLAAFLASCFAAWASPANLQHDSRHVIMLDGRQLPLDPTVPSQCQNDCTPTVLAILDSNQCSIVTCCSTTFNTGFFNCAKCVGQASSTSNFTIIQETLDMLHNQCASVGISLPKLTFPGQNPNRQLSSVASVASTRAASGSQAAASSSAPGSNSTVATPSSTGISQITITALDPTITSPTIAQSTVTSPANTAPASAGTRAICAPFIQSWAIASIAAIPFLGTLYLGV</sequence>
<evidence type="ECO:0000313" key="3">
    <source>
        <dbReference type="Proteomes" id="UP000567179"/>
    </source>
</evidence>
<keyword evidence="1" id="KW-0732">Signal</keyword>
<feature type="chain" id="PRO_5034931026" description="Extracellular membrane protein CFEM domain-containing protein" evidence="1">
    <location>
        <begin position="19"/>
        <end position="232"/>
    </location>
</feature>
<evidence type="ECO:0000256" key="1">
    <source>
        <dbReference type="SAM" id="SignalP"/>
    </source>
</evidence>
<dbReference type="OrthoDB" id="3030369at2759"/>
<evidence type="ECO:0008006" key="4">
    <source>
        <dbReference type="Google" id="ProtNLM"/>
    </source>
</evidence>
<keyword evidence="3" id="KW-1185">Reference proteome</keyword>
<dbReference type="Proteomes" id="UP000567179">
    <property type="component" value="Unassembled WGS sequence"/>
</dbReference>
<dbReference type="EMBL" id="JAACJJ010000028">
    <property type="protein sequence ID" value="KAF5322794.1"/>
    <property type="molecule type" value="Genomic_DNA"/>
</dbReference>
<name>A0A8H5BGL1_9AGAR</name>
<proteinExistence type="predicted"/>
<gene>
    <name evidence="2" type="ORF">D9619_001175</name>
</gene>
<reference evidence="2 3" key="1">
    <citation type="journal article" date="2020" name="ISME J.">
        <title>Uncovering the hidden diversity of litter-decomposition mechanisms in mushroom-forming fungi.</title>
        <authorList>
            <person name="Floudas D."/>
            <person name="Bentzer J."/>
            <person name="Ahren D."/>
            <person name="Johansson T."/>
            <person name="Persson P."/>
            <person name="Tunlid A."/>
        </authorList>
    </citation>
    <scope>NUCLEOTIDE SEQUENCE [LARGE SCALE GENOMIC DNA]</scope>
    <source>
        <strain evidence="2 3">CBS 101986</strain>
    </source>
</reference>
<organism evidence="2 3">
    <name type="scientific">Psilocybe cf. subviscida</name>
    <dbReference type="NCBI Taxonomy" id="2480587"/>
    <lineage>
        <taxon>Eukaryota</taxon>
        <taxon>Fungi</taxon>
        <taxon>Dikarya</taxon>
        <taxon>Basidiomycota</taxon>
        <taxon>Agaricomycotina</taxon>
        <taxon>Agaricomycetes</taxon>
        <taxon>Agaricomycetidae</taxon>
        <taxon>Agaricales</taxon>
        <taxon>Agaricineae</taxon>
        <taxon>Strophariaceae</taxon>
        <taxon>Psilocybe</taxon>
    </lineage>
</organism>
<evidence type="ECO:0000313" key="2">
    <source>
        <dbReference type="EMBL" id="KAF5322794.1"/>
    </source>
</evidence>
<feature type="signal peptide" evidence="1">
    <location>
        <begin position="1"/>
        <end position="18"/>
    </location>
</feature>